<reference evidence="1" key="1">
    <citation type="submission" date="2020-07" db="EMBL/GenBank/DDBJ databases">
        <title>The High-quality genome of the commercially important snow crab, Chionoecetes opilio.</title>
        <authorList>
            <person name="Jeong J.-H."/>
            <person name="Ryu S."/>
        </authorList>
    </citation>
    <scope>NUCLEOTIDE SEQUENCE</scope>
    <source>
        <strain evidence="1">MADBK_172401_WGS</strain>
        <tissue evidence="1">Digestive gland</tissue>
    </source>
</reference>
<keyword evidence="2" id="KW-1185">Reference proteome</keyword>
<dbReference type="EMBL" id="JACEEZ010004106">
    <property type="protein sequence ID" value="KAG0726649.1"/>
    <property type="molecule type" value="Genomic_DNA"/>
</dbReference>
<organism evidence="1 2">
    <name type="scientific">Chionoecetes opilio</name>
    <name type="common">Atlantic snow crab</name>
    <name type="synonym">Cancer opilio</name>
    <dbReference type="NCBI Taxonomy" id="41210"/>
    <lineage>
        <taxon>Eukaryota</taxon>
        <taxon>Metazoa</taxon>
        <taxon>Ecdysozoa</taxon>
        <taxon>Arthropoda</taxon>
        <taxon>Crustacea</taxon>
        <taxon>Multicrustacea</taxon>
        <taxon>Malacostraca</taxon>
        <taxon>Eumalacostraca</taxon>
        <taxon>Eucarida</taxon>
        <taxon>Decapoda</taxon>
        <taxon>Pleocyemata</taxon>
        <taxon>Brachyura</taxon>
        <taxon>Eubrachyura</taxon>
        <taxon>Majoidea</taxon>
        <taxon>Majidae</taxon>
        <taxon>Chionoecetes</taxon>
    </lineage>
</organism>
<name>A0A8J5CZ44_CHIOP</name>
<proteinExistence type="predicted"/>
<gene>
    <name evidence="1" type="ORF">GWK47_036095</name>
</gene>
<dbReference type="AlphaFoldDB" id="A0A8J5CZ44"/>
<protein>
    <submittedName>
        <fullName evidence="1">Uncharacterized protein</fullName>
    </submittedName>
</protein>
<comment type="caution">
    <text evidence="1">The sequence shown here is derived from an EMBL/GenBank/DDBJ whole genome shotgun (WGS) entry which is preliminary data.</text>
</comment>
<sequence>MDNPDDQRNADVNTPMTLWKSCESHSCLGELNIQDEGCGNPCPLLLLSVGRPRVDTSSSSRSRWQLKNCEKFCDKLISCSSLACSLAALSLAAGTYNLKSLVMQTVGFLSVYLICRTDALSFFSLDSSRFSLFPVGTEDSIRTGI</sequence>
<evidence type="ECO:0000313" key="2">
    <source>
        <dbReference type="Proteomes" id="UP000770661"/>
    </source>
</evidence>
<dbReference type="Proteomes" id="UP000770661">
    <property type="component" value="Unassembled WGS sequence"/>
</dbReference>
<accession>A0A8J5CZ44</accession>
<evidence type="ECO:0000313" key="1">
    <source>
        <dbReference type="EMBL" id="KAG0726649.1"/>
    </source>
</evidence>